<organism evidence="10 11">
    <name type="scientific">Aphanothece sacrum FPU1</name>
    <dbReference type="NCBI Taxonomy" id="1920663"/>
    <lineage>
        <taxon>Bacteria</taxon>
        <taxon>Bacillati</taxon>
        <taxon>Cyanobacteriota</taxon>
        <taxon>Cyanophyceae</taxon>
        <taxon>Oscillatoriophycideae</taxon>
        <taxon>Chroococcales</taxon>
        <taxon>Aphanothecaceae</taxon>
        <taxon>Aphanothece</taxon>
    </lineage>
</organism>
<dbReference type="EC" id="2.7.6.3" evidence="3"/>
<evidence type="ECO:0000256" key="4">
    <source>
        <dbReference type="ARBA" id="ARBA00022679"/>
    </source>
</evidence>
<keyword evidence="8" id="KW-0289">Folate biosynthesis</keyword>
<accession>A0A401IMC1</accession>
<dbReference type="PROSITE" id="PS00794">
    <property type="entry name" value="HPPK"/>
    <property type="match status" value="1"/>
</dbReference>
<reference evidence="11" key="1">
    <citation type="submission" date="2017-05" db="EMBL/GenBank/DDBJ databases">
        <title>Physiological properties and genetic analysis related to exopolysaccharide production of fresh-water unicellular cyanobacterium Aphanothece sacrum, Suizenji Nori, that has been cultured as a food source in Japan.</title>
        <authorList>
            <person name="Kanesaki Y."/>
            <person name="Yoshikawa S."/>
            <person name="Ohki K."/>
        </authorList>
    </citation>
    <scope>NUCLEOTIDE SEQUENCE [LARGE SCALE GENOMIC DNA]</scope>
    <source>
        <strain evidence="11">FPU1</strain>
    </source>
</reference>
<name>A0A401IMC1_APHSA</name>
<protein>
    <recommendedName>
        <fullName evidence="3">2-amino-4-hydroxy-6-hydroxymethyldihydropteridine diphosphokinase</fullName>
        <ecNumber evidence="3">2.7.6.3</ecNumber>
    </recommendedName>
</protein>
<dbReference type="EMBL" id="BDQK01000016">
    <property type="protein sequence ID" value="GBF82402.1"/>
    <property type="molecule type" value="Genomic_DNA"/>
</dbReference>
<comment type="catalytic activity">
    <reaction evidence="1">
        <text>6-hydroxymethyl-7,8-dihydropterin + ATP = (7,8-dihydropterin-6-yl)methyl diphosphate + AMP + H(+)</text>
        <dbReference type="Rhea" id="RHEA:11412"/>
        <dbReference type="ChEBI" id="CHEBI:15378"/>
        <dbReference type="ChEBI" id="CHEBI:30616"/>
        <dbReference type="ChEBI" id="CHEBI:44841"/>
        <dbReference type="ChEBI" id="CHEBI:72950"/>
        <dbReference type="ChEBI" id="CHEBI:456215"/>
        <dbReference type="EC" id="2.7.6.3"/>
    </reaction>
</comment>
<evidence type="ECO:0000256" key="7">
    <source>
        <dbReference type="ARBA" id="ARBA00022840"/>
    </source>
</evidence>
<dbReference type="InterPro" id="IPR035907">
    <property type="entry name" value="Hppk_sf"/>
</dbReference>
<evidence type="ECO:0000256" key="3">
    <source>
        <dbReference type="ARBA" id="ARBA00013253"/>
    </source>
</evidence>
<dbReference type="GO" id="GO:0046654">
    <property type="term" value="P:tetrahydrofolate biosynthetic process"/>
    <property type="evidence" value="ECO:0007669"/>
    <property type="project" value="UniProtKB-UniPathway"/>
</dbReference>
<dbReference type="CDD" id="cd00483">
    <property type="entry name" value="HPPK"/>
    <property type="match status" value="1"/>
</dbReference>
<dbReference type="InterPro" id="IPR000550">
    <property type="entry name" value="Hppk"/>
</dbReference>
<dbReference type="RefSeq" id="WP_124972903.1">
    <property type="nucleotide sequence ID" value="NZ_BDQK01000016.1"/>
</dbReference>
<keyword evidence="11" id="KW-1185">Reference proteome</keyword>
<comment type="pathway">
    <text evidence="2">Cofactor biosynthesis; tetrahydrofolate biosynthesis; 2-amino-4-hydroxy-6-hydroxymethyl-7,8-dihydropteridine diphosphate from 7,8-dihydroneopterin triphosphate: step 4/4.</text>
</comment>
<comment type="caution">
    <text evidence="10">The sequence shown here is derived from an EMBL/GenBank/DDBJ whole genome shotgun (WGS) entry which is preliminary data.</text>
</comment>
<dbReference type="PANTHER" id="PTHR43071">
    <property type="entry name" value="2-AMINO-4-HYDROXY-6-HYDROXYMETHYLDIHYDROPTERIDINE PYROPHOSPHOKINASE"/>
    <property type="match status" value="1"/>
</dbReference>
<gene>
    <name evidence="10" type="ORF">AsFPU1_3830</name>
</gene>
<dbReference type="NCBIfam" id="TIGR01498">
    <property type="entry name" value="folK"/>
    <property type="match status" value="1"/>
</dbReference>
<evidence type="ECO:0000256" key="6">
    <source>
        <dbReference type="ARBA" id="ARBA00022777"/>
    </source>
</evidence>
<evidence type="ECO:0000256" key="8">
    <source>
        <dbReference type="ARBA" id="ARBA00022909"/>
    </source>
</evidence>
<feature type="domain" description="7,8-dihydro-6-hydroxymethylpterin-pyrophosphokinase" evidence="9">
    <location>
        <begin position="89"/>
        <end position="100"/>
    </location>
</feature>
<dbReference type="SUPFAM" id="SSF55083">
    <property type="entry name" value="6-hydroxymethyl-7,8-dihydropterin pyrophosphokinase, HPPK"/>
    <property type="match status" value="1"/>
</dbReference>
<evidence type="ECO:0000313" key="10">
    <source>
        <dbReference type="EMBL" id="GBF82402.1"/>
    </source>
</evidence>
<dbReference type="GO" id="GO:0046656">
    <property type="term" value="P:folic acid biosynthetic process"/>
    <property type="evidence" value="ECO:0007669"/>
    <property type="project" value="UniProtKB-KW"/>
</dbReference>
<dbReference type="Pfam" id="PF01288">
    <property type="entry name" value="HPPK"/>
    <property type="match status" value="1"/>
</dbReference>
<dbReference type="OrthoDB" id="9808041at2"/>
<dbReference type="AlphaFoldDB" id="A0A401IMC1"/>
<evidence type="ECO:0000259" key="9">
    <source>
        <dbReference type="PROSITE" id="PS00794"/>
    </source>
</evidence>
<dbReference type="Gene3D" id="3.30.70.560">
    <property type="entry name" value="7,8-Dihydro-6-hydroxymethylpterin-pyrophosphokinase HPPK"/>
    <property type="match status" value="1"/>
</dbReference>
<sequence>MDKAKCAIALGSNLGDSLLILEKTITLLSETPSIDLISHSHWYKTAPIGPPQPDYLNGCAILETCLIPEALLQILLNIEQQFGRIRREKWGPRTLDLDLLLYGDFILETPILQVPHPGMIERAFVLVPLSEIAPNWIHPVAKKTIIELLNKVNCEGVNLYQPRDYNFLN</sequence>
<evidence type="ECO:0000256" key="5">
    <source>
        <dbReference type="ARBA" id="ARBA00022741"/>
    </source>
</evidence>
<dbReference type="GO" id="GO:0003848">
    <property type="term" value="F:2-amino-4-hydroxy-6-hydroxymethyldihydropteridine diphosphokinase activity"/>
    <property type="evidence" value="ECO:0007669"/>
    <property type="project" value="UniProtKB-EC"/>
</dbReference>
<keyword evidence="4" id="KW-0808">Transferase</keyword>
<evidence type="ECO:0000313" key="11">
    <source>
        <dbReference type="Proteomes" id="UP000287247"/>
    </source>
</evidence>
<proteinExistence type="predicted"/>
<dbReference type="GO" id="GO:0005524">
    <property type="term" value="F:ATP binding"/>
    <property type="evidence" value="ECO:0007669"/>
    <property type="project" value="UniProtKB-KW"/>
</dbReference>
<keyword evidence="7" id="KW-0067">ATP-binding</keyword>
<evidence type="ECO:0000256" key="2">
    <source>
        <dbReference type="ARBA" id="ARBA00005051"/>
    </source>
</evidence>
<keyword evidence="6 10" id="KW-0418">Kinase</keyword>
<evidence type="ECO:0000256" key="1">
    <source>
        <dbReference type="ARBA" id="ARBA00000198"/>
    </source>
</evidence>
<dbReference type="GO" id="GO:0016301">
    <property type="term" value="F:kinase activity"/>
    <property type="evidence" value="ECO:0007669"/>
    <property type="project" value="UniProtKB-KW"/>
</dbReference>
<dbReference type="PANTHER" id="PTHR43071:SF1">
    <property type="entry name" value="2-AMINO-4-HYDROXY-6-HYDROXYMETHYLDIHYDROPTERIDINE PYROPHOSPHOKINASE"/>
    <property type="match status" value="1"/>
</dbReference>
<dbReference type="Proteomes" id="UP000287247">
    <property type="component" value="Unassembled WGS sequence"/>
</dbReference>
<dbReference type="UniPathway" id="UPA00077">
    <property type="reaction ID" value="UER00155"/>
</dbReference>
<keyword evidence="5" id="KW-0547">Nucleotide-binding</keyword>